<dbReference type="InterPro" id="IPR036291">
    <property type="entry name" value="NAD(P)-bd_dom_sf"/>
</dbReference>
<dbReference type="InterPro" id="IPR050425">
    <property type="entry name" value="NAD(P)_dehydrat-like"/>
</dbReference>
<dbReference type="EMBL" id="WNWQ01001028">
    <property type="protein sequence ID" value="KAE9962516.1"/>
    <property type="molecule type" value="Genomic_DNA"/>
</dbReference>
<dbReference type="Proteomes" id="UP000433883">
    <property type="component" value="Unassembled WGS sequence"/>
</dbReference>
<evidence type="ECO:0000313" key="6">
    <source>
        <dbReference type="EMBL" id="KAE9966648.1"/>
    </source>
</evidence>
<keyword evidence="1" id="KW-0560">Oxidoreductase</keyword>
<feature type="domain" description="NAD-dependent epimerase/dehydratase" evidence="3">
    <location>
        <begin position="7"/>
        <end position="263"/>
    </location>
</feature>
<evidence type="ECO:0000259" key="3">
    <source>
        <dbReference type="Pfam" id="PF01370"/>
    </source>
</evidence>
<dbReference type="SUPFAM" id="SSF51735">
    <property type="entry name" value="NAD(P)-binding Rossmann-fold domains"/>
    <property type="match status" value="1"/>
</dbReference>
<gene>
    <name evidence="5" type="ORF">BLS_000223</name>
    <name evidence="6" type="ORF">EG327_011773</name>
    <name evidence="4" type="ORF">EG328_004983</name>
</gene>
<evidence type="ECO:0000313" key="5">
    <source>
        <dbReference type="EMBL" id="KAE9962516.1"/>
    </source>
</evidence>
<dbReference type="Gene3D" id="3.40.50.720">
    <property type="entry name" value="NAD(P)-binding Rossmann-like Domain"/>
    <property type="match status" value="1"/>
</dbReference>
<evidence type="ECO:0000256" key="2">
    <source>
        <dbReference type="ARBA" id="ARBA00023445"/>
    </source>
</evidence>
<dbReference type="AlphaFoldDB" id="A0A8H3U0X7"/>
<organism evidence="4 7">
    <name type="scientific">Venturia inaequalis</name>
    <name type="common">Apple scab fungus</name>
    <dbReference type="NCBI Taxonomy" id="5025"/>
    <lineage>
        <taxon>Eukaryota</taxon>
        <taxon>Fungi</taxon>
        <taxon>Dikarya</taxon>
        <taxon>Ascomycota</taxon>
        <taxon>Pezizomycotina</taxon>
        <taxon>Dothideomycetes</taxon>
        <taxon>Pleosporomycetidae</taxon>
        <taxon>Venturiales</taxon>
        <taxon>Venturiaceae</taxon>
        <taxon>Venturia</taxon>
    </lineage>
</organism>
<proteinExistence type="inferred from homology"/>
<evidence type="ECO:0000256" key="1">
    <source>
        <dbReference type="ARBA" id="ARBA00023002"/>
    </source>
</evidence>
<reference evidence="4 7" key="1">
    <citation type="submission" date="2018-12" db="EMBL/GenBank/DDBJ databases">
        <title>Venturia inaequalis Genome Resource.</title>
        <authorList>
            <person name="Lichtner F.J."/>
        </authorList>
    </citation>
    <scope>NUCLEOTIDE SEQUENCE [LARGE SCALE GENOMIC DNA]</scope>
    <source>
        <strain evidence="4 7">120213</strain>
        <strain evidence="5">Bline_iso_100314</strain>
        <strain evidence="6 8">DMI_063113</strain>
    </source>
</reference>
<keyword evidence="8" id="KW-1185">Reference proteome</keyword>
<evidence type="ECO:0000313" key="4">
    <source>
        <dbReference type="EMBL" id="KAE9961190.1"/>
    </source>
</evidence>
<dbReference type="Pfam" id="PF01370">
    <property type="entry name" value="Epimerase"/>
    <property type="match status" value="1"/>
</dbReference>
<evidence type="ECO:0000313" key="7">
    <source>
        <dbReference type="Proteomes" id="UP000447873"/>
    </source>
</evidence>
<evidence type="ECO:0000313" key="8">
    <source>
        <dbReference type="Proteomes" id="UP000490939"/>
    </source>
</evidence>
<dbReference type="Proteomes" id="UP000490939">
    <property type="component" value="Unassembled WGS sequence"/>
</dbReference>
<accession>A0A8H3U0X7</accession>
<dbReference type="EMBL" id="WNWS01002691">
    <property type="protein sequence ID" value="KAE9961190.1"/>
    <property type="molecule type" value="Genomic_DNA"/>
</dbReference>
<dbReference type="PANTHER" id="PTHR10366">
    <property type="entry name" value="NAD DEPENDENT EPIMERASE/DEHYDRATASE"/>
    <property type="match status" value="1"/>
</dbReference>
<dbReference type="InterPro" id="IPR001509">
    <property type="entry name" value="Epimerase_deHydtase"/>
</dbReference>
<dbReference type="PANTHER" id="PTHR10366:SF564">
    <property type="entry name" value="STEROL-4-ALPHA-CARBOXYLATE 3-DEHYDROGENASE, DECARBOXYLATING"/>
    <property type="match status" value="1"/>
</dbReference>
<comment type="caution">
    <text evidence="4">The sequence shown here is derived from an EMBL/GenBank/DDBJ whole genome shotgun (WGS) entry which is preliminary data.</text>
</comment>
<dbReference type="Proteomes" id="UP000447873">
    <property type="component" value="Unassembled WGS sequence"/>
</dbReference>
<dbReference type="GO" id="GO:0016616">
    <property type="term" value="F:oxidoreductase activity, acting on the CH-OH group of donors, NAD or NADP as acceptor"/>
    <property type="evidence" value="ECO:0007669"/>
    <property type="project" value="TreeGrafter"/>
</dbReference>
<name>A0A8H3U0X7_VENIN</name>
<dbReference type="EMBL" id="WNWR01000971">
    <property type="protein sequence ID" value="KAE9966648.1"/>
    <property type="molecule type" value="Genomic_DNA"/>
</dbReference>
<sequence length="347" mass="37416">MPAKGLVLISGVNGYIASRTAETFLKAGYSIRGTVRSLESGKALLNVLSEYATIGQLEIVTVPDITVDEAFDEAVKGVTAICHMASPVSFSFTDPDYVINTAVGGTVSILKSALKAGEQLKSVIYISSIAAIVGPQEAPYTFTEKDWNSFSEGEVARLGGGAGGPQIYLASKTAAERAFWKFRDEHKPKFSQTAVNPVFVTGPPLLLAETPGENGKNINETVRDIYQILAFGKIVPAMLPSPSFVDNRDVARIMLFAVEEAKKCNGERFIACGGRFAEQAIADILRKQYPDRDIEEGSPGEGYLPDFSYPKDGIAVSGKKIVEFSGVGYLPYRQSVIEAAKAFEIYL</sequence>
<protein>
    <recommendedName>
        <fullName evidence="3">NAD-dependent epimerase/dehydratase domain-containing protein</fullName>
    </recommendedName>
</protein>
<comment type="similarity">
    <text evidence="2">Belongs to the NAD(P)-dependent epimerase/dehydratase family. Dihydroflavonol-4-reductase subfamily.</text>
</comment>